<dbReference type="GO" id="GO:0048205">
    <property type="term" value="P:COPI coating of Golgi vesicle"/>
    <property type="evidence" value="ECO:0007669"/>
    <property type="project" value="TreeGrafter"/>
</dbReference>
<dbReference type="EMBL" id="CABITT030000007">
    <property type="protein sequence ID" value="VVB12656.1"/>
    <property type="molecule type" value="Genomic_DNA"/>
</dbReference>
<proteinExistence type="predicted"/>
<evidence type="ECO:0000256" key="1">
    <source>
        <dbReference type="ARBA" id="ARBA00022723"/>
    </source>
</evidence>
<comment type="caution">
    <text evidence="4">The sequence shown here is derived from an EMBL/GenBank/DDBJ whole genome shotgun (WGS) entry which is preliminary data.</text>
</comment>
<sequence length="249" mass="27249">MLPTEGCSSVKHDWPKASNTVVPSTFKKPLGGAKRMGKTGRLGARKLTTKTMENLYDQEPEEVAPVIPAVSSTNNGRTKSPAGLFKYNDDLQPSTCSMSKHPSRFSLEGILNTAMKSRGGTLEFRSHVTPPEDRALVTVDPLLDWVRKSRGRASGTLGFRSHVTPPEDRALVTVDPLLDWVRKSRGRASGTLFRSHVTPPEHPALVTVDPLLDWVRKSRGRASGTLGFCSHVTPPEHPALATVERILEN</sequence>
<dbReference type="GO" id="GO:0000139">
    <property type="term" value="C:Golgi membrane"/>
    <property type="evidence" value="ECO:0007669"/>
    <property type="project" value="GOC"/>
</dbReference>
<gene>
    <name evidence="4" type="ORF">ANE_LOCUS23100</name>
</gene>
<name>A0A565CGF5_9BRAS</name>
<keyword evidence="5" id="KW-1185">Reference proteome</keyword>
<evidence type="ECO:0000256" key="2">
    <source>
        <dbReference type="ARBA" id="ARBA00022833"/>
    </source>
</evidence>
<dbReference type="GO" id="GO:0046872">
    <property type="term" value="F:metal ion binding"/>
    <property type="evidence" value="ECO:0007669"/>
    <property type="project" value="UniProtKB-KW"/>
</dbReference>
<dbReference type="PANTHER" id="PTHR45686:SF11">
    <property type="entry name" value="ADP-RIBOSYLATION FACTOR GTPASE-ACTIVATING PROTEIN AGD8-RELATED"/>
    <property type="match status" value="1"/>
</dbReference>
<evidence type="ECO:0000313" key="4">
    <source>
        <dbReference type="EMBL" id="VVB12656.1"/>
    </source>
</evidence>
<organism evidence="4 5">
    <name type="scientific">Arabis nemorensis</name>
    <dbReference type="NCBI Taxonomy" id="586526"/>
    <lineage>
        <taxon>Eukaryota</taxon>
        <taxon>Viridiplantae</taxon>
        <taxon>Streptophyta</taxon>
        <taxon>Embryophyta</taxon>
        <taxon>Tracheophyta</taxon>
        <taxon>Spermatophyta</taxon>
        <taxon>Magnoliopsida</taxon>
        <taxon>eudicotyledons</taxon>
        <taxon>Gunneridae</taxon>
        <taxon>Pentapetalae</taxon>
        <taxon>rosids</taxon>
        <taxon>malvids</taxon>
        <taxon>Brassicales</taxon>
        <taxon>Brassicaceae</taxon>
        <taxon>Arabideae</taxon>
        <taxon>Arabis</taxon>
    </lineage>
</organism>
<reference evidence="4" key="1">
    <citation type="submission" date="2019-07" db="EMBL/GenBank/DDBJ databases">
        <authorList>
            <person name="Dittberner H."/>
        </authorList>
    </citation>
    <scope>NUCLEOTIDE SEQUENCE [LARGE SCALE GENOMIC DNA]</scope>
</reference>
<protein>
    <submittedName>
        <fullName evidence="4">Uncharacterized protein</fullName>
    </submittedName>
</protein>
<dbReference type="PANTHER" id="PTHR45686">
    <property type="entry name" value="ADP-RIBOSYLATION FACTOR GTPASE ACTIVATING PROTEIN 3, ISOFORM H-RELATED"/>
    <property type="match status" value="1"/>
</dbReference>
<evidence type="ECO:0000256" key="3">
    <source>
        <dbReference type="SAM" id="MobiDB-lite"/>
    </source>
</evidence>
<keyword evidence="1" id="KW-0479">Metal-binding</keyword>
<feature type="region of interest" description="Disordered" evidence="3">
    <location>
        <begin position="1"/>
        <end position="43"/>
    </location>
</feature>
<evidence type="ECO:0000313" key="5">
    <source>
        <dbReference type="Proteomes" id="UP000489600"/>
    </source>
</evidence>
<accession>A0A565CGF5</accession>
<keyword evidence="2" id="KW-0862">Zinc</keyword>
<dbReference type="Proteomes" id="UP000489600">
    <property type="component" value="Unassembled WGS sequence"/>
</dbReference>
<dbReference type="AlphaFoldDB" id="A0A565CGF5"/>